<keyword evidence="5" id="KW-0418">Kinase</keyword>
<dbReference type="InterPro" id="IPR017441">
    <property type="entry name" value="Protein_kinase_ATP_BS"/>
</dbReference>
<dbReference type="AlphaFoldDB" id="A0ABC8UZI7"/>
<evidence type="ECO:0000256" key="3">
    <source>
        <dbReference type="ARBA" id="ARBA00022679"/>
    </source>
</evidence>
<dbReference type="FunFam" id="1.10.510.10:FF:000043">
    <property type="entry name" value="probable serine/threonine-protein kinase At1g54610"/>
    <property type="match status" value="1"/>
</dbReference>
<accession>A0ABC8UZI7</accession>
<evidence type="ECO:0000256" key="5">
    <source>
        <dbReference type="ARBA" id="ARBA00022777"/>
    </source>
</evidence>
<feature type="compositionally biased region" description="Acidic residues" evidence="8">
    <location>
        <begin position="582"/>
        <end position="591"/>
    </location>
</feature>
<dbReference type="PANTHER" id="PTHR24056">
    <property type="entry name" value="CELL DIVISION PROTEIN KINASE"/>
    <property type="match status" value="1"/>
</dbReference>
<dbReference type="InterPro" id="IPR008271">
    <property type="entry name" value="Ser/Thr_kinase_AS"/>
</dbReference>
<dbReference type="PANTHER" id="PTHR24056:SF571">
    <property type="entry name" value="PROTEIN KINASE DOMAIN-CONTAINING PROTEIN"/>
    <property type="match status" value="1"/>
</dbReference>
<feature type="region of interest" description="Disordered" evidence="8">
    <location>
        <begin position="417"/>
        <end position="459"/>
    </location>
</feature>
<evidence type="ECO:0000313" key="11">
    <source>
        <dbReference type="Proteomes" id="UP001642360"/>
    </source>
</evidence>
<name>A0ABC8UZI7_9AQUA</name>
<dbReference type="SMART" id="SM00220">
    <property type="entry name" value="S_TKc"/>
    <property type="match status" value="1"/>
</dbReference>
<evidence type="ECO:0000313" key="10">
    <source>
        <dbReference type="EMBL" id="CAK9186052.1"/>
    </source>
</evidence>
<feature type="region of interest" description="Disordered" evidence="8">
    <location>
        <begin position="1"/>
        <end position="33"/>
    </location>
</feature>
<sequence length="679" mass="76353">MGCVSSKQARSESPDFDFSVTGRDNGAGNLDSSLQIKGGFVHLEKIKEESEKDKEKEESVPRVRDLGKSKSSKKGNSEKRAAFSFRFGRLTEGEHVAAGWPAWLSAVAGEAIEGWLPLRSDIFERLEKIGQGTYSSVYRARDVETSRMVALKKVRFDNFQPESVRFMAREITILRRLDHPNIMKLEGIITSRLSCSLYLVFEYMEHDLSGLLSSPDIKFSDAQIKCYMRQLLCGLGHCHSRGVMHRDIKASNILVNNEGILKIADFGLANFLSVRNKQSLTSRVVTLWYRPPELLLGSTNYGASVDLWSVGCVFAELFIGRPILKGRTEVEQLHKIFKLCGSPPDEYWKKSKLPLATMFKPQHPYESTLRERCKEFPKTAVNLIGTFLAIDPSNRGTTSSALDSEYFTTKPYACDPSSLPKYPPNKEIDAKFREEARRKKVGTTVRESGVSRNPRRVRKPLQEPSTFCKVVPTEEVEANIQVTYRHKGSNAHYPKGKGATVYRGSLKSSYDTVSEASQGTEVSQVDSVRSVPIQITPSSGFAWAKRQKQGAASTRLFTQTTSRSHKFGALEPSSVLQAQDTLDSEGQENEDVSSGFYNDSRGNDEIAKRAMRRQQSHPYRPDSFDSSNLYDSQELSVDYNDQPKRVRFSGPLQLPSHRIEGRQESLSQQAAHRSRFYGD</sequence>
<feature type="region of interest" description="Disordered" evidence="8">
    <location>
        <begin position="580"/>
        <end position="679"/>
    </location>
</feature>
<feature type="region of interest" description="Disordered" evidence="8">
    <location>
        <begin position="47"/>
        <end position="75"/>
    </location>
</feature>
<dbReference type="GO" id="GO:0005524">
    <property type="term" value="F:ATP binding"/>
    <property type="evidence" value="ECO:0007669"/>
    <property type="project" value="UniProtKB-UniRule"/>
</dbReference>
<dbReference type="GO" id="GO:0004674">
    <property type="term" value="F:protein serine/threonine kinase activity"/>
    <property type="evidence" value="ECO:0007669"/>
    <property type="project" value="UniProtKB-KW"/>
</dbReference>
<keyword evidence="6 7" id="KW-0067">ATP-binding</keyword>
<dbReference type="Pfam" id="PF00069">
    <property type="entry name" value="Pkinase"/>
    <property type="match status" value="1"/>
</dbReference>
<evidence type="ECO:0000256" key="6">
    <source>
        <dbReference type="ARBA" id="ARBA00022840"/>
    </source>
</evidence>
<keyword evidence="2" id="KW-0723">Serine/threonine-protein kinase</keyword>
<proteinExistence type="inferred from homology"/>
<dbReference type="InterPro" id="IPR000719">
    <property type="entry name" value="Prot_kinase_dom"/>
</dbReference>
<keyword evidence="11" id="KW-1185">Reference proteome</keyword>
<dbReference type="PROSITE" id="PS00108">
    <property type="entry name" value="PROTEIN_KINASE_ST"/>
    <property type="match status" value="1"/>
</dbReference>
<gene>
    <name evidence="10" type="ORF">ILEXP_LOCUS56534</name>
</gene>
<reference evidence="10 11" key="1">
    <citation type="submission" date="2024-02" db="EMBL/GenBank/DDBJ databases">
        <authorList>
            <person name="Vignale AGUSTIN F."/>
            <person name="Sosa J E."/>
            <person name="Modenutti C."/>
        </authorList>
    </citation>
    <scope>NUCLEOTIDE SEQUENCE [LARGE SCALE GENOMIC DNA]</scope>
</reference>
<keyword evidence="4 7" id="KW-0547">Nucleotide-binding</keyword>
<feature type="compositionally biased region" description="Polar residues" evidence="8">
    <location>
        <begin position="624"/>
        <end position="635"/>
    </location>
</feature>
<dbReference type="CDD" id="cd07840">
    <property type="entry name" value="STKc_CDK9_like"/>
    <property type="match status" value="1"/>
</dbReference>
<dbReference type="SUPFAM" id="SSF56112">
    <property type="entry name" value="Protein kinase-like (PK-like)"/>
    <property type="match status" value="1"/>
</dbReference>
<feature type="compositionally biased region" description="Basic and acidic residues" evidence="8">
    <location>
        <begin position="47"/>
        <end position="68"/>
    </location>
</feature>
<keyword evidence="3" id="KW-0808">Transferase</keyword>
<evidence type="ECO:0000256" key="7">
    <source>
        <dbReference type="PROSITE-ProRule" id="PRU10141"/>
    </source>
</evidence>
<feature type="domain" description="Protein kinase" evidence="9">
    <location>
        <begin position="123"/>
        <end position="407"/>
    </location>
</feature>
<dbReference type="EMBL" id="CAUOFW020009501">
    <property type="protein sequence ID" value="CAK9186052.1"/>
    <property type="molecule type" value="Genomic_DNA"/>
</dbReference>
<dbReference type="Gene3D" id="1.10.510.10">
    <property type="entry name" value="Transferase(Phosphotransferase) domain 1"/>
    <property type="match status" value="1"/>
</dbReference>
<evidence type="ECO:0000256" key="4">
    <source>
        <dbReference type="ARBA" id="ARBA00022741"/>
    </source>
</evidence>
<dbReference type="InterPro" id="IPR050108">
    <property type="entry name" value="CDK"/>
</dbReference>
<feature type="compositionally biased region" description="Basic and acidic residues" evidence="8">
    <location>
        <begin position="424"/>
        <end position="437"/>
    </location>
</feature>
<evidence type="ECO:0000259" key="9">
    <source>
        <dbReference type="PROSITE" id="PS50011"/>
    </source>
</evidence>
<feature type="binding site" evidence="7">
    <location>
        <position position="152"/>
    </location>
    <ligand>
        <name>ATP</name>
        <dbReference type="ChEBI" id="CHEBI:30616"/>
    </ligand>
</feature>
<dbReference type="FunFam" id="3.30.200.20:FF:000021">
    <property type="entry name" value="probable serine/threonine-protein kinase At1g54610"/>
    <property type="match status" value="1"/>
</dbReference>
<dbReference type="PROSITE" id="PS50011">
    <property type="entry name" value="PROTEIN_KINASE_DOM"/>
    <property type="match status" value="1"/>
</dbReference>
<evidence type="ECO:0000256" key="2">
    <source>
        <dbReference type="ARBA" id="ARBA00022527"/>
    </source>
</evidence>
<dbReference type="InterPro" id="IPR011009">
    <property type="entry name" value="Kinase-like_dom_sf"/>
</dbReference>
<organism evidence="10 11">
    <name type="scientific">Ilex paraguariensis</name>
    <name type="common">yerba mate</name>
    <dbReference type="NCBI Taxonomy" id="185542"/>
    <lineage>
        <taxon>Eukaryota</taxon>
        <taxon>Viridiplantae</taxon>
        <taxon>Streptophyta</taxon>
        <taxon>Embryophyta</taxon>
        <taxon>Tracheophyta</taxon>
        <taxon>Spermatophyta</taxon>
        <taxon>Magnoliopsida</taxon>
        <taxon>eudicotyledons</taxon>
        <taxon>Gunneridae</taxon>
        <taxon>Pentapetalae</taxon>
        <taxon>asterids</taxon>
        <taxon>campanulids</taxon>
        <taxon>Aquifoliales</taxon>
        <taxon>Aquifoliaceae</taxon>
        <taxon>Ilex</taxon>
    </lineage>
</organism>
<evidence type="ECO:0000256" key="8">
    <source>
        <dbReference type="SAM" id="MobiDB-lite"/>
    </source>
</evidence>
<dbReference type="Gene3D" id="3.30.200.20">
    <property type="entry name" value="Phosphorylase Kinase, domain 1"/>
    <property type="match status" value="1"/>
</dbReference>
<comment type="similarity">
    <text evidence="1">Belongs to the protein kinase superfamily. CMGC Ser/Thr protein kinase family. CDC2/CDKX subfamily.</text>
</comment>
<protein>
    <recommendedName>
        <fullName evidence="9">Protein kinase domain-containing protein</fullName>
    </recommendedName>
</protein>
<evidence type="ECO:0000256" key="1">
    <source>
        <dbReference type="ARBA" id="ARBA00006485"/>
    </source>
</evidence>
<comment type="caution">
    <text evidence="10">The sequence shown here is derived from an EMBL/GenBank/DDBJ whole genome shotgun (WGS) entry which is preliminary data.</text>
</comment>
<dbReference type="PROSITE" id="PS00107">
    <property type="entry name" value="PROTEIN_KINASE_ATP"/>
    <property type="match status" value="1"/>
</dbReference>
<dbReference type="Proteomes" id="UP001642360">
    <property type="component" value="Unassembled WGS sequence"/>
</dbReference>